<keyword evidence="1" id="KW-1133">Transmembrane helix</keyword>
<evidence type="ECO:0008006" key="4">
    <source>
        <dbReference type="Google" id="ProtNLM"/>
    </source>
</evidence>
<feature type="transmembrane region" description="Helical" evidence="1">
    <location>
        <begin position="12"/>
        <end position="32"/>
    </location>
</feature>
<dbReference type="Pfam" id="PF07963">
    <property type="entry name" value="N_methyl"/>
    <property type="match status" value="1"/>
</dbReference>
<dbReference type="InterPro" id="IPR012902">
    <property type="entry name" value="N_methyl_site"/>
</dbReference>
<accession>A0A2M6WVM3</accession>
<comment type="caution">
    <text evidence="2">The sequence shown here is derived from an EMBL/GenBank/DDBJ whole genome shotgun (WGS) entry which is preliminary data.</text>
</comment>
<dbReference type="Proteomes" id="UP000230481">
    <property type="component" value="Unassembled WGS sequence"/>
</dbReference>
<sequence length="201" mass="21776">MPKLKKNKGFSIVEMLASIAIFTIITTVVLVGHSKFSGGLLIENLAYDIALSIRKAQVFGLSVREFGAGNSEFDVGYGMHFDSASDDLYIFFADKQAPKYIGYEIGYDDATENIEIITLGKGNKISKICGALQGGVEKCSNDADGAITFIDIIFKRPNPEAIIKSNIQNDVYASAKITIQSPKGTTFDINTLTTGQISVEK</sequence>
<proteinExistence type="predicted"/>
<dbReference type="EMBL" id="PFAA01000022">
    <property type="protein sequence ID" value="PIT96855.1"/>
    <property type="molecule type" value="Genomic_DNA"/>
</dbReference>
<organism evidence="2 3">
    <name type="scientific">Candidatus Campbellbacteria bacterium CG10_big_fil_rev_8_21_14_0_10_35_52</name>
    <dbReference type="NCBI Taxonomy" id="1974527"/>
    <lineage>
        <taxon>Bacteria</taxon>
        <taxon>Candidatus Campbelliibacteriota</taxon>
    </lineage>
</organism>
<evidence type="ECO:0000313" key="2">
    <source>
        <dbReference type="EMBL" id="PIT96855.1"/>
    </source>
</evidence>
<reference evidence="3" key="1">
    <citation type="submission" date="2017-09" db="EMBL/GenBank/DDBJ databases">
        <title>Depth-based differentiation of microbial function through sediment-hosted aquifers and enrichment of novel symbionts in the deep terrestrial subsurface.</title>
        <authorList>
            <person name="Probst A.J."/>
            <person name="Ladd B."/>
            <person name="Jarett J.K."/>
            <person name="Geller-Mcgrath D.E."/>
            <person name="Sieber C.M.K."/>
            <person name="Emerson J.B."/>
            <person name="Anantharaman K."/>
            <person name="Thomas B.C."/>
            <person name="Malmstrom R."/>
            <person name="Stieglmeier M."/>
            <person name="Klingl A."/>
            <person name="Woyke T."/>
            <person name="Ryan C.M."/>
            <person name="Banfield J.F."/>
        </authorList>
    </citation>
    <scope>NUCLEOTIDE SEQUENCE [LARGE SCALE GENOMIC DNA]</scope>
</reference>
<dbReference type="AlphaFoldDB" id="A0A2M6WVM3"/>
<dbReference type="NCBIfam" id="TIGR02532">
    <property type="entry name" value="IV_pilin_GFxxxE"/>
    <property type="match status" value="1"/>
</dbReference>
<keyword evidence="1" id="KW-0472">Membrane</keyword>
<gene>
    <name evidence="2" type="ORF">COT82_00930</name>
</gene>
<evidence type="ECO:0000313" key="3">
    <source>
        <dbReference type="Proteomes" id="UP000230481"/>
    </source>
</evidence>
<evidence type="ECO:0000256" key="1">
    <source>
        <dbReference type="SAM" id="Phobius"/>
    </source>
</evidence>
<keyword evidence="1" id="KW-0812">Transmembrane</keyword>
<protein>
    <recommendedName>
        <fullName evidence="4">Prepilin-type N-terminal cleavage/methylation domain-containing protein</fullName>
    </recommendedName>
</protein>
<name>A0A2M6WVM3_9BACT</name>